<keyword evidence="2" id="KW-1185">Reference proteome</keyword>
<dbReference type="Pfam" id="PF07247">
    <property type="entry name" value="AATase"/>
    <property type="match status" value="1"/>
</dbReference>
<name>A0ABD3FS63_9STRA</name>
<dbReference type="InterPro" id="IPR010828">
    <property type="entry name" value="Atf2/Sli1-like"/>
</dbReference>
<dbReference type="PANTHER" id="PTHR28037">
    <property type="entry name" value="ALCOHOL O-ACETYLTRANSFERASE 1-RELATED"/>
    <property type="match status" value="1"/>
</dbReference>
<protein>
    <recommendedName>
        <fullName evidence="3">Condensation domain-containing protein</fullName>
    </recommendedName>
</protein>
<dbReference type="AlphaFoldDB" id="A0ABD3FS63"/>
<accession>A0ABD3FS63</accession>
<organism evidence="1 2">
    <name type="scientific">Phytophthora oleae</name>
    <dbReference type="NCBI Taxonomy" id="2107226"/>
    <lineage>
        <taxon>Eukaryota</taxon>
        <taxon>Sar</taxon>
        <taxon>Stramenopiles</taxon>
        <taxon>Oomycota</taxon>
        <taxon>Peronosporomycetes</taxon>
        <taxon>Peronosporales</taxon>
        <taxon>Peronosporaceae</taxon>
        <taxon>Phytophthora</taxon>
    </lineage>
</organism>
<evidence type="ECO:0000313" key="2">
    <source>
        <dbReference type="Proteomes" id="UP001632037"/>
    </source>
</evidence>
<proteinExistence type="predicted"/>
<sequence length="291" mass="33384">MQTMGESFTAEIQEPISLDDISSKNLLRIRRFSPSETTFERWEQYAEDDCNVAIDRYTLFPYFLTVWIHEEAEQARLMLFSDHYMSDGYSGMVVLNCTLEQVALLSKHEDLETREVSEYPLRVSLYENSLSDLWLSKPLLKSVITLFGKKLFHNFLLKFKPVLPNRSDQRDFTMPPVQNPTSAFFAEGSPSCMAKALAKCKRERVTFAGVLVSAVAAAFYHTATSQVDFDPCQPFNLMVDMDYNMCQRVPHSAEEDHVGAFIAFAELGWLLEEGVDMKTTSFWDLARVTRE</sequence>
<dbReference type="PANTHER" id="PTHR28037:SF1">
    <property type="entry name" value="ALCOHOL O-ACETYLTRANSFERASE 1-RELATED"/>
    <property type="match status" value="1"/>
</dbReference>
<evidence type="ECO:0000313" key="1">
    <source>
        <dbReference type="EMBL" id="KAL3669134.1"/>
    </source>
</evidence>
<dbReference type="Proteomes" id="UP001632037">
    <property type="component" value="Unassembled WGS sequence"/>
</dbReference>
<comment type="caution">
    <text evidence="1">The sequence shown here is derived from an EMBL/GenBank/DDBJ whole genome shotgun (WGS) entry which is preliminary data.</text>
</comment>
<dbReference type="InterPro" id="IPR052058">
    <property type="entry name" value="Alcohol_O-acetyltransferase"/>
</dbReference>
<gene>
    <name evidence="1" type="ORF">V7S43_005518</name>
</gene>
<evidence type="ECO:0008006" key="3">
    <source>
        <dbReference type="Google" id="ProtNLM"/>
    </source>
</evidence>
<dbReference type="EMBL" id="JBIMZQ010000009">
    <property type="protein sequence ID" value="KAL3669134.1"/>
    <property type="molecule type" value="Genomic_DNA"/>
</dbReference>
<reference evidence="1 2" key="1">
    <citation type="submission" date="2024-09" db="EMBL/GenBank/DDBJ databases">
        <title>Genome sequencing and assembly of Phytophthora oleae, isolate VK10A, causative agent of rot of olive drupes.</title>
        <authorList>
            <person name="Conti Taguali S."/>
            <person name="Riolo M."/>
            <person name="La Spada F."/>
            <person name="Cacciola S.O."/>
            <person name="Dionisio G."/>
        </authorList>
    </citation>
    <scope>NUCLEOTIDE SEQUENCE [LARGE SCALE GENOMIC DNA]</scope>
    <source>
        <strain evidence="1 2">VK10A</strain>
    </source>
</reference>